<feature type="signal peptide" evidence="8">
    <location>
        <begin position="1"/>
        <end position="19"/>
    </location>
</feature>
<dbReference type="InterPro" id="IPR000033">
    <property type="entry name" value="LDLR_classB_rpt"/>
</dbReference>
<dbReference type="GO" id="GO:0016020">
    <property type="term" value="C:membrane"/>
    <property type="evidence" value="ECO:0007669"/>
    <property type="project" value="InterPro"/>
</dbReference>
<evidence type="ECO:0000313" key="11">
    <source>
        <dbReference type="Proteomes" id="UP000735302"/>
    </source>
</evidence>
<keyword evidence="1 8" id="KW-0732">Signal</keyword>
<keyword evidence="3 5" id="KW-1015">Disulfide bond</keyword>
<comment type="caution">
    <text evidence="10">The sequence shown here is derived from an EMBL/GenBank/DDBJ whole genome shotgun (WGS) entry which is preliminary data.</text>
</comment>
<sequence length="414" mass="45417">MERCVVFFVLSSFIASASGLSCYQCQGVSDPSTCDVRAACPAGQSCFVERRLDSNLREFYNMGCEKRLICDVLGDGRKKRNVRPEPAVDRVTRDVTLCNKCCLTDNCNAELCYDAEISPTTGVPHSSDIYIRLIGGSNAYEGRVDVYFNSQWGSVCEDNWTGYDAGVVCRMLGYKADGAGALAGGTFQSAPQSARIWLENVNCTGSEVSLYSCPHGPWGIHDCDHSQDAGVMCPAVSPEDDIIFLLDVGAGGIIYRMNLQTQSFVPIPMNLLYRPSSFDYDPSFGRIYFVDPRLHQIVSMNFDGTDARSIRQLDLNSALEKVEVDPLNRLLFYTDDGNNVIASLGLDGSDYKQLITSNLDSPREIVLDPRSNGGGHVDDDDEEEEEEEGEEEEQEQEEEDDDDDDGGGGGDGMG</sequence>
<dbReference type="FunFam" id="3.10.250.10:FF:000006">
    <property type="entry name" value="neurotrypsin isoform X2"/>
    <property type="match status" value="1"/>
</dbReference>
<dbReference type="Proteomes" id="UP000735302">
    <property type="component" value="Unassembled WGS sequence"/>
</dbReference>
<evidence type="ECO:0000259" key="9">
    <source>
        <dbReference type="PROSITE" id="PS50287"/>
    </source>
</evidence>
<evidence type="ECO:0000256" key="7">
    <source>
        <dbReference type="SAM" id="MobiDB-lite"/>
    </source>
</evidence>
<evidence type="ECO:0000256" key="6">
    <source>
        <dbReference type="PROSITE-ProRule" id="PRU00461"/>
    </source>
</evidence>
<dbReference type="SUPFAM" id="SSF63825">
    <property type="entry name" value="YWTD domain"/>
    <property type="match status" value="1"/>
</dbReference>
<evidence type="ECO:0000256" key="2">
    <source>
        <dbReference type="ARBA" id="ARBA00022737"/>
    </source>
</evidence>
<dbReference type="Gene3D" id="3.10.250.10">
    <property type="entry name" value="SRCR-like domain"/>
    <property type="match status" value="1"/>
</dbReference>
<evidence type="ECO:0000313" key="10">
    <source>
        <dbReference type="EMBL" id="GFO20013.1"/>
    </source>
</evidence>
<dbReference type="Gene3D" id="2.120.10.30">
    <property type="entry name" value="TolB, C-terminal domain"/>
    <property type="match status" value="1"/>
</dbReference>
<feature type="chain" id="PRO_5043708120" evidence="8">
    <location>
        <begin position="20"/>
        <end position="414"/>
    </location>
</feature>
<evidence type="ECO:0000256" key="3">
    <source>
        <dbReference type="ARBA" id="ARBA00023157"/>
    </source>
</evidence>
<name>A0AAV4BLH0_9GAST</name>
<evidence type="ECO:0000256" key="4">
    <source>
        <dbReference type="ARBA" id="ARBA00023180"/>
    </source>
</evidence>
<dbReference type="InterPro" id="IPR036772">
    <property type="entry name" value="SRCR-like_dom_sf"/>
</dbReference>
<feature type="region of interest" description="Disordered" evidence="7">
    <location>
        <begin position="362"/>
        <end position="414"/>
    </location>
</feature>
<dbReference type="PROSITE" id="PS51257">
    <property type="entry name" value="PROKAR_LIPOPROTEIN"/>
    <property type="match status" value="1"/>
</dbReference>
<proteinExistence type="predicted"/>
<feature type="domain" description="SRCR" evidence="9">
    <location>
        <begin position="131"/>
        <end position="234"/>
    </location>
</feature>
<dbReference type="SMART" id="SM00135">
    <property type="entry name" value="LY"/>
    <property type="match status" value="2"/>
</dbReference>
<protein>
    <submittedName>
        <fullName evidence="10">Low-density lipoprotein receptor-related protein 6</fullName>
    </submittedName>
</protein>
<reference evidence="10 11" key="1">
    <citation type="journal article" date="2021" name="Elife">
        <title>Chloroplast acquisition without the gene transfer in kleptoplastic sea slugs, Plakobranchus ocellatus.</title>
        <authorList>
            <person name="Maeda T."/>
            <person name="Takahashi S."/>
            <person name="Yoshida T."/>
            <person name="Shimamura S."/>
            <person name="Takaki Y."/>
            <person name="Nagai Y."/>
            <person name="Toyoda A."/>
            <person name="Suzuki Y."/>
            <person name="Arimoto A."/>
            <person name="Ishii H."/>
            <person name="Satoh N."/>
            <person name="Nishiyama T."/>
            <person name="Hasebe M."/>
            <person name="Maruyama T."/>
            <person name="Minagawa J."/>
            <person name="Obokata J."/>
            <person name="Shigenobu S."/>
        </authorList>
    </citation>
    <scope>NUCLEOTIDE SEQUENCE [LARGE SCALE GENOMIC DNA]</scope>
</reference>
<dbReference type="InterPro" id="IPR011042">
    <property type="entry name" value="6-blade_b-propeller_TolB-like"/>
</dbReference>
<dbReference type="SUPFAM" id="SSF56487">
    <property type="entry name" value="SRCR-like"/>
    <property type="match status" value="1"/>
</dbReference>
<comment type="caution">
    <text evidence="5">Lacks conserved residue(s) required for the propagation of feature annotation.</text>
</comment>
<dbReference type="EMBL" id="BLXT01005122">
    <property type="protein sequence ID" value="GFO20013.1"/>
    <property type="molecule type" value="Genomic_DNA"/>
</dbReference>
<accession>A0AAV4BLH0</accession>
<feature type="disulfide bond" evidence="5">
    <location>
        <begin position="203"/>
        <end position="213"/>
    </location>
</feature>
<gene>
    <name evidence="10" type="ORF">PoB_004651800</name>
</gene>
<organism evidence="10 11">
    <name type="scientific">Plakobranchus ocellatus</name>
    <dbReference type="NCBI Taxonomy" id="259542"/>
    <lineage>
        <taxon>Eukaryota</taxon>
        <taxon>Metazoa</taxon>
        <taxon>Spiralia</taxon>
        <taxon>Lophotrochozoa</taxon>
        <taxon>Mollusca</taxon>
        <taxon>Gastropoda</taxon>
        <taxon>Heterobranchia</taxon>
        <taxon>Euthyneura</taxon>
        <taxon>Panpulmonata</taxon>
        <taxon>Sacoglossa</taxon>
        <taxon>Placobranchoidea</taxon>
        <taxon>Plakobranchidae</taxon>
        <taxon>Plakobranchus</taxon>
    </lineage>
</organism>
<keyword evidence="10" id="KW-0675">Receptor</keyword>
<feature type="compositionally biased region" description="Acidic residues" evidence="7">
    <location>
        <begin position="378"/>
        <end position="406"/>
    </location>
</feature>
<evidence type="ECO:0000256" key="8">
    <source>
        <dbReference type="SAM" id="SignalP"/>
    </source>
</evidence>
<dbReference type="PANTHER" id="PTHR48071:SF18">
    <property type="entry name" value="DELETED IN MALIGNANT BRAIN TUMORS 1 PROTEIN-RELATED"/>
    <property type="match status" value="1"/>
</dbReference>
<dbReference type="PRINTS" id="PR00258">
    <property type="entry name" value="SPERACTRCPTR"/>
</dbReference>
<evidence type="ECO:0000256" key="1">
    <source>
        <dbReference type="ARBA" id="ARBA00022729"/>
    </source>
</evidence>
<dbReference type="PROSITE" id="PS50287">
    <property type="entry name" value="SRCR_2"/>
    <property type="match status" value="1"/>
</dbReference>
<dbReference type="Pfam" id="PF00530">
    <property type="entry name" value="SRCR"/>
    <property type="match status" value="1"/>
</dbReference>
<evidence type="ECO:0000256" key="5">
    <source>
        <dbReference type="PROSITE-ProRule" id="PRU00196"/>
    </source>
</evidence>
<dbReference type="InterPro" id="IPR001190">
    <property type="entry name" value="SRCR"/>
</dbReference>
<keyword evidence="4" id="KW-0325">Glycoprotein</keyword>
<dbReference type="AlphaFoldDB" id="A0AAV4BLH0"/>
<dbReference type="SMART" id="SM00202">
    <property type="entry name" value="SR"/>
    <property type="match status" value="1"/>
</dbReference>
<dbReference type="Pfam" id="PF00058">
    <property type="entry name" value="Ldl_recept_b"/>
    <property type="match status" value="1"/>
</dbReference>
<keyword evidence="11" id="KW-1185">Reference proteome</keyword>
<keyword evidence="10" id="KW-0449">Lipoprotein</keyword>
<feature type="repeat" description="LDL-receptor class B" evidence="6">
    <location>
        <begin position="329"/>
        <end position="371"/>
    </location>
</feature>
<dbReference type="PANTHER" id="PTHR48071">
    <property type="entry name" value="SRCR DOMAIN-CONTAINING PROTEIN"/>
    <property type="match status" value="1"/>
</dbReference>
<keyword evidence="2" id="KW-0677">Repeat</keyword>
<dbReference type="PROSITE" id="PS51120">
    <property type="entry name" value="LDLRB"/>
    <property type="match status" value="1"/>
</dbReference>